<dbReference type="eggNOG" id="ENOG502QWN0">
    <property type="taxonomic scope" value="Eukaryota"/>
</dbReference>
<dbReference type="GO" id="GO:0003676">
    <property type="term" value="F:nucleic acid binding"/>
    <property type="evidence" value="ECO:0007669"/>
    <property type="project" value="InterPro"/>
</dbReference>
<protein>
    <recommendedName>
        <fullName evidence="2">CCHC-type domain-containing protein</fullName>
    </recommendedName>
</protein>
<sequence>SKKLTDTIKEENESSAHDKATAIIFLRKHLDENVTHDYAHIKDPAEVWQALKERSDNQREINLPHALEEWKNLRFQDFEKVEDYNSAILRIVSQLKYCGKPVTDTEMLEKTYLTFHKEHRILQEMYRNRGYTRFSELIMTLILAEKNNELLIRNHNSRPTGTKAFPEANAMVIEKPERKSRTYNPNGRNSYKWVRSEQTSKGKEPQTNITQKREDVCYRCGSKGHWSRTCQTPPHLCKLFQESVKGKGKEVNLTEHFEGTSYLDSSDFADDFDETAVADN</sequence>
<evidence type="ECO:0000313" key="3">
    <source>
        <dbReference type="EMBL" id="ESQ50309.1"/>
    </source>
</evidence>
<evidence type="ECO:0000313" key="4">
    <source>
        <dbReference type="Proteomes" id="UP000030689"/>
    </source>
</evidence>
<keyword evidence="1" id="KW-0479">Metal-binding</keyword>
<evidence type="ECO:0000256" key="1">
    <source>
        <dbReference type="PROSITE-ProRule" id="PRU00047"/>
    </source>
</evidence>
<accession>V4M2C3</accession>
<feature type="non-terminal residue" evidence="3">
    <location>
        <position position="1"/>
    </location>
</feature>
<dbReference type="Pfam" id="PF00098">
    <property type="entry name" value="zf-CCHC"/>
    <property type="match status" value="1"/>
</dbReference>
<evidence type="ECO:0000259" key="2">
    <source>
        <dbReference type="PROSITE" id="PS50158"/>
    </source>
</evidence>
<reference evidence="3 4" key="1">
    <citation type="journal article" date="2013" name="Front. Plant Sci.">
        <title>The Reference Genome of the Halophytic Plant Eutrema salsugineum.</title>
        <authorList>
            <person name="Yang R."/>
            <person name="Jarvis D.E."/>
            <person name="Chen H."/>
            <person name="Beilstein M.A."/>
            <person name="Grimwood J."/>
            <person name="Jenkins J."/>
            <person name="Shu S."/>
            <person name="Prochnik S."/>
            <person name="Xin M."/>
            <person name="Ma C."/>
            <person name="Schmutz J."/>
            <person name="Wing R.A."/>
            <person name="Mitchell-Olds T."/>
            <person name="Schumaker K.S."/>
            <person name="Wang X."/>
        </authorList>
    </citation>
    <scope>NUCLEOTIDE SEQUENCE [LARGE SCALE GENOMIC DNA]</scope>
</reference>
<dbReference type="Gene3D" id="4.10.60.10">
    <property type="entry name" value="Zinc finger, CCHC-type"/>
    <property type="match status" value="1"/>
</dbReference>
<dbReference type="OMA" id="REWALIR"/>
<feature type="domain" description="CCHC-type" evidence="2">
    <location>
        <begin position="217"/>
        <end position="230"/>
    </location>
</feature>
<dbReference type="PANTHER" id="PTHR33325:SF11">
    <property type="entry name" value="COLD SHOCK DOMAIN-CONTAINING PROTEIN 4-LIKE"/>
    <property type="match status" value="1"/>
</dbReference>
<keyword evidence="1" id="KW-0863">Zinc-finger</keyword>
<dbReference type="AlphaFoldDB" id="V4M2C3"/>
<dbReference type="KEGG" id="eus:EUTSA_v10002286mg"/>
<dbReference type="EMBL" id="KI517398">
    <property type="protein sequence ID" value="ESQ50309.1"/>
    <property type="molecule type" value="Genomic_DNA"/>
</dbReference>
<keyword evidence="1" id="KW-0862">Zinc</keyword>
<dbReference type="Proteomes" id="UP000030689">
    <property type="component" value="Unassembled WGS sequence"/>
</dbReference>
<proteinExistence type="predicted"/>
<dbReference type="InterPro" id="IPR036875">
    <property type="entry name" value="Znf_CCHC_sf"/>
</dbReference>
<dbReference type="SMART" id="SM00343">
    <property type="entry name" value="ZnF_C2HC"/>
    <property type="match status" value="1"/>
</dbReference>
<dbReference type="Pfam" id="PF14223">
    <property type="entry name" value="Retrotran_gag_2"/>
    <property type="match status" value="1"/>
</dbReference>
<dbReference type="SUPFAM" id="SSF57756">
    <property type="entry name" value="Retrovirus zinc finger-like domains"/>
    <property type="match status" value="1"/>
</dbReference>
<keyword evidence="4" id="KW-1185">Reference proteome</keyword>
<name>V4M2C3_EUTSA</name>
<organism evidence="3 4">
    <name type="scientific">Eutrema salsugineum</name>
    <name type="common">Saltwater cress</name>
    <name type="synonym">Sisymbrium salsugineum</name>
    <dbReference type="NCBI Taxonomy" id="72664"/>
    <lineage>
        <taxon>Eukaryota</taxon>
        <taxon>Viridiplantae</taxon>
        <taxon>Streptophyta</taxon>
        <taxon>Embryophyta</taxon>
        <taxon>Tracheophyta</taxon>
        <taxon>Spermatophyta</taxon>
        <taxon>Magnoliopsida</taxon>
        <taxon>eudicotyledons</taxon>
        <taxon>Gunneridae</taxon>
        <taxon>Pentapetalae</taxon>
        <taxon>rosids</taxon>
        <taxon>malvids</taxon>
        <taxon>Brassicales</taxon>
        <taxon>Brassicaceae</taxon>
        <taxon>Eutremeae</taxon>
        <taxon>Eutrema</taxon>
    </lineage>
</organism>
<dbReference type="Gramene" id="ESQ50309">
    <property type="protein sequence ID" value="ESQ50309"/>
    <property type="gene ID" value="EUTSA_v10002286mg"/>
</dbReference>
<dbReference type="PANTHER" id="PTHR33325">
    <property type="entry name" value="ZINC FINGER, CCHC-TYPE-RELATED"/>
    <property type="match status" value="1"/>
</dbReference>
<gene>
    <name evidence="3" type="ORF">EUTSA_v10002286mg</name>
</gene>
<dbReference type="InterPro" id="IPR001878">
    <property type="entry name" value="Znf_CCHC"/>
</dbReference>
<dbReference type="PROSITE" id="PS50158">
    <property type="entry name" value="ZF_CCHC"/>
    <property type="match status" value="1"/>
</dbReference>
<dbReference type="GO" id="GO:0008270">
    <property type="term" value="F:zinc ion binding"/>
    <property type="evidence" value="ECO:0007669"/>
    <property type="project" value="UniProtKB-KW"/>
</dbReference>